<organism evidence="1 2">
    <name type="scientific">Thalassiosira oceanica</name>
    <name type="common">Marine diatom</name>
    <dbReference type="NCBI Taxonomy" id="159749"/>
    <lineage>
        <taxon>Eukaryota</taxon>
        <taxon>Sar</taxon>
        <taxon>Stramenopiles</taxon>
        <taxon>Ochrophyta</taxon>
        <taxon>Bacillariophyta</taxon>
        <taxon>Coscinodiscophyceae</taxon>
        <taxon>Thalassiosirophycidae</taxon>
        <taxon>Thalassiosirales</taxon>
        <taxon>Thalassiosiraceae</taxon>
        <taxon>Thalassiosira</taxon>
    </lineage>
</organism>
<dbReference type="SUPFAM" id="SSF48371">
    <property type="entry name" value="ARM repeat"/>
    <property type="match status" value="1"/>
</dbReference>
<keyword evidence="2" id="KW-1185">Reference proteome</keyword>
<dbReference type="AlphaFoldDB" id="K0SEG6"/>
<accession>K0SEG6</accession>
<dbReference type="EMBL" id="AGNL01029762">
    <property type="protein sequence ID" value="EJK57032.1"/>
    <property type="molecule type" value="Genomic_DNA"/>
</dbReference>
<dbReference type="Gene3D" id="1.25.10.10">
    <property type="entry name" value="Leucine-rich Repeat Variant"/>
    <property type="match status" value="1"/>
</dbReference>
<sequence>MSQFIASEKMHEKGLAAIWSLCSLVSNEAKETVGRVAIKPVVNALAASVCSDQVVSNGLGCLKCLSTISTIRTLLEESGSIDLVYSCLWIHLQNRSVVQHGLAALCNITINTDANEVMLISNDELAIIVHIMRYHQNVQRVQDNAIQVLKNFTFSPENLAIMGNDPHLPELIRSAKATHRICFQGRADDLLQLLPDRLQ</sequence>
<dbReference type="InterPro" id="IPR016024">
    <property type="entry name" value="ARM-type_fold"/>
</dbReference>
<gene>
    <name evidence="1" type="ORF">THAOC_22971</name>
</gene>
<dbReference type="Proteomes" id="UP000266841">
    <property type="component" value="Unassembled WGS sequence"/>
</dbReference>
<evidence type="ECO:0000313" key="1">
    <source>
        <dbReference type="EMBL" id="EJK57032.1"/>
    </source>
</evidence>
<protein>
    <recommendedName>
        <fullName evidence="3">Armadillo repeat-containing domain-containing protein</fullName>
    </recommendedName>
</protein>
<proteinExistence type="predicted"/>
<evidence type="ECO:0008006" key="3">
    <source>
        <dbReference type="Google" id="ProtNLM"/>
    </source>
</evidence>
<evidence type="ECO:0000313" key="2">
    <source>
        <dbReference type="Proteomes" id="UP000266841"/>
    </source>
</evidence>
<reference evidence="1 2" key="1">
    <citation type="journal article" date="2012" name="Genome Biol.">
        <title>Genome and low-iron response of an oceanic diatom adapted to chronic iron limitation.</title>
        <authorList>
            <person name="Lommer M."/>
            <person name="Specht M."/>
            <person name="Roy A.S."/>
            <person name="Kraemer L."/>
            <person name="Andreson R."/>
            <person name="Gutowska M.A."/>
            <person name="Wolf J."/>
            <person name="Bergner S.V."/>
            <person name="Schilhabel M.B."/>
            <person name="Klostermeier U.C."/>
            <person name="Beiko R.G."/>
            <person name="Rosenstiel P."/>
            <person name="Hippler M."/>
            <person name="Laroche J."/>
        </authorList>
    </citation>
    <scope>NUCLEOTIDE SEQUENCE [LARGE SCALE GENOMIC DNA]</scope>
    <source>
        <strain evidence="1 2">CCMP1005</strain>
    </source>
</reference>
<comment type="caution">
    <text evidence="1">The sequence shown here is derived from an EMBL/GenBank/DDBJ whole genome shotgun (WGS) entry which is preliminary data.</text>
</comment>
<dbReference type="InterPro" id="IPR011989">
    <property type="entry name" value="ARM-like"/>
</dbReference>
<name>K0SEG6_THAOC</name>